<proteinExistence type="predicted"/>
<dbReference type="CDD" id="cd00093">
    <property type="entry name" value="HTH_XRE"/>
    <property type="match status" value="1"/>
</dbReference>
<dbReference type="InterPro" id="IPR011051">
    <property type="entry name" value="RmlC_Cupin_sf"/>
</dbReference>
<dbReference type="OrthoDB" id="5343295at2"/>
<dbReference type="InterPro" id="IPR014710">
    <property type="entry name" value="RmlC-like_jellyroll"/>
</dbReference>
<dbReference type="PANTHER" id="PTHR46797">
    <property type="entry name" value="HTH-TYPE TRANSCRIPTIONAL REGULATOR"/>
    <property type="match status" value="1"/>
</dbReference>
<name>A0A5A9XFQ8_9BACT</name>
<dbReference type="CDD" id="cd02209">
    <property type="entry name" value="cupin_XRE_C"/>
    <property type="match status" value="1"/>
</dbReference>
<dbReference type="EMBL" id="SRSD01000006">
    <property type="protein sequence ID" value="KAA0891285.1"/>
    <property type="molecule type" value="Genomic_DNA"/>
</dbReference>
<evidence type="ECO:0000313" key="3">
    <source>
        <dbReference type="EMBL" id="KAA0891285.1"/>
    </source>
</evidence>
<dbReference type="InterPro" id="IPR013096">
    <property type="entry name" value="Cupin_2"/>
</dbReference>
<evidence type="ECO:0000259" key="2">
    <source>
        <dbReference type="PROSITE" id="PS50943"/>
    </source>
</evidence>
<keyword evidence="1" id="KW-0238">DNA-binding</keyword>
<dbReference type="PROSITE" id="PS50943">
    <property type="entry name" value="HTH_CROC1"/>
    <property type="match status" value="1"/>
</dbReference>
<organism evidence="3 4">
    <name type="scientific">Oryzomonas rubra</name>
    <dbReference type="NCBI Taxonomy" id="2509454"/>
    <lineage>
        <taxon>Bacteria</taxon>
        <taxon>Pseudomonadati</taxon>
        <taxon>Thermodesulfobacteriota</taxon>
        <taxon>Desulfuromonadia</taxon>
        <taxon>Geobacterales</taxon>
        <taxon>Geobacteraceae</taxon>
        <taxon>Oryzomonas</taxon>
    </lineage>
</organism>
<dbReference type="GO" id="GO:0005829">
    <property type="term" value="C:cytosol"/>
    <property type="evidence" value="ECO:0007669"/>
    <property type="project" value="TreeGrafter"/>
</dbReference>
<evidence type="ECO:0000256" key="1">
    <source>
        <dbReference type="ARBA" id="ARBA00023125"/>
    </source>
</evidence>
<dbReference type="GO" id="GO:0003700">
    <property type="term" value="F:DNA-binding transcription factor activity"/>
    <property type="evidence" value="ECO:0007669"/>
    <property type="project" value="TreeGrafter"/>
</dbReference>
<dbReference type="AlphaFoldDB" id="A0A5A9XFQ8"/>
<protein>
    <submittedName>
        <fullName evidence="3">XRE family transcriptional regulator</fullName>
    </submittedName>
</protein>
<dbReference type="InterPro" id="IPR010982">
    <property type="entry name" value="Lambda_DNA-bd_dom_sf"/>
</dbReference>
<dbReference type="InterPro" id="IPR001387">
    <property type="entry name" value="Cro/C1-type_HTH"/>
</dbReference>
<dbReference type="GO" id="GO:0003677">
    <property type="term" value="F:DNA binding"/>
    <property type="evidence" value="ECO:0007669"/>
    <property type="project" value="UniProtKB-KW"/>
</dbReference>
<dbReference type="Gene3D" id="1.10.260.40">
    <property type="entry name" value="lambda repressor-like DNA-binding domains"/>
    <property type="match status" value="1"/>
</dbReference>
<comment type="caution">
    <text evidence="3">The sequence shown here is derived from an EMBL/GenBank/DDBJ whole genome shotgun (WGS) entry which is preliminary data.</text>
</comment>
<gene>
    <name evidence="3" type="ORF">ET418_10910</name>
</gene>
<dbReference type="Gene3D" id="2.60.120.10">
    <property type="entry name" value="Jelly Rolls"/>
    <property type="match status" value="1"/>
</dbReference>
<dbReference type="SUPFAM" id="SSF47413">
    <property type="entry name" value="lambda repressor-like DNA-binding domains"/>
    <property type="match status" value="1"/>
</dbReference>
<dbReference type="RefSeq" id="WP_149307649.1">
    <property type="nucleotide sequence ID" value="NZ_SRSD01000006.1"/>
</dbReference>
<sequence length="200" mass="23213">MTDIKAQIKEFRIGQKIRGLRQQKRLTLQELSDLTTLSKPLLSQIENEQVVPPLATLLKIAKGLKVGIHFFFEDESNRQGYVMTKREALPEFETVQRPIINDVSRPYVYHSLAQGMRHKHMEPFLVEFDTCSWDERLFFKHEGDEEFLYIVAGELDLHYNNEVIRLRAGDSIYYDSSQPHGWVAVGEEKAKAVAVLYTKD</sequence>
<reference evidence="3 4" key="1">
    <citation type="submission" date="2019-04" db="EMBL/GenBank/DDBJ databases">
        <title>Geobacter ruber sp. nov., ferric-reducing bacteria isolated from paddy soil.</title>
        <authorList>
            <person name="Xu Z."/>
            <person name="Masuda Y."/>
            <person name="Itoh H."/>
            <person name="Senoo K."/>
        </authorList>
    </citation>
    <scope>NUCLEOTIDE SEQUENCE [LARGE SCALE GENOMIC DNA]</scope>
    <source>
        <strain evidence="3 4">Red88</strain>
    </source>
</reference>
<keyword evidence="4" id="KW-1185">Reference proteome</keyword>
<dbReference type="Proteomes" id="UP000324298">
    <property type="component" value="Unassembled WGS sequence"/>
</dbReference>
<evidence type="ECO:0000313" key="4">
    <source>
        <dbReference type="Proteomes" id="UP000324298"/>
    </source>
</evidence>
<dbReference type="PANTHER" id="PTHR46797:SF19">
    <property type="entry name" value="BLL2473 PROTEIN"/>
    <property type="match status" value="1"/>
</dbReference>
<dbReference type="SUPFAM" id="SSF51182">
    <property type="entry name" value="RmlC-like cupins"/>
    <property type="match status" value="1"/>
</dbReference>
<dbReference type="SMART" id="SM00530">
    <property type="entry name" value="HTH_XRE"/>
    <property type="match status" value="1"/>
</dbReference>
<dbReference type="InterPro" id="IPR050807">
    <property type="entry name" value="TransReg_Diox_bact_type"/>
</dbReference>
<accession>A0A5A9XFQ8</accession>
<feature type="domain" description="HTH cro/C1-type" evidence="2">
    <location>
        <begin position="17"/>
        <end position="71"/>
    </location>
</feature>
<dbReference type="Pfam" id="PF01381">
    <property type="entry name" value="HTH_3"/>
    <property type="match status" value="1"/>
</dbReference>
<dbReference type="Pfam" id="PF07883">
    <property type="entry name" value="Cupin_2"/>
    <property type="match status" value="1"/>
</dbReference>